<dbReference type="GO" id="GO:0003723">
    <property type="term" value="F:RNA binding"/>
    <property type="evidence" value="ECO:0007669"/>
    <property type="project" value="InterPro"/>
</dbReference>
<dbReference type="Proteomes" id="UP000596902">
    <property type="component" value="Unassembled WGS sequence"/>
</dbReference>
<dbReference type="Pfam" id="PF00545">
    <property type="entry name" value="Ribonuclease"/>
    <property type="match status" value="1"/>
</dbReference>
<dbReference type="GO" id="GO:0016787">
    <property type="term" value="F:hydrolase activity"/>
    <property type="evidence" value="ECO:0007669"/>
    <property type="project" value="UniProtKB-KW"/>
</dbReference>
<feature type="non-terminal residue" evidence="3">
    <location>
        <position position="1"/>
    </location>
</feature>
<reference evidence="3" key="1">
    <citation type="submission" date="2020-01" db="EMBL/GenBank/DDBJ databases">
        <authorList>
            <person name="Feng Z.H.Z."/>
        </authorList>
    </citation>
    <scope>NUCLEOTIDE SEQUENCE</scope>
    <source>
        <strain evidence="3">CBS107.38</strain>
    </source>
</reference>
<dbReference type="GO" id="GO:0004521">
    <property type="term" value="F:RNA endonuclease activity"/>
    <property type="evidence" value="ECO:0007669"/>
    <property type="project" value="InterPro"/>
</dbReference>
<keyword evidence="2" id="KW-0378">Hydrolase</keyword>
<keyword evidence="1" id="KW-0540">Nuclease</keyword>
<accession>A0A8H7B1H0</accession>
<dbReference type="SUPFAM" id="SSF53933">
    <property type="entry name" value="Microbial ribonucleases"/>
    <property type="match status" value="1"/>
</dbReference>
<proteinExistence type="predicted"/>
<dbReference type="InterPro" id="IPR000026">
    <property type="entry name" value="N1-like"/>
</dbReference>
<dbReference type="RefSeq" id="XP_038783218.1">
    <property type="nucleotide sequence ID" value="XM_038933873.1"/>
</dbReference>
<name>A0A8H7B1H0_9PLEO</name>
<reference evidence="3" key="2">
    <citation type="submission" date="2020-08" db="EMBL/GenBank/DDBJ databases">
        <title>Draft Genome Sequence of Cumin Blight Pathogen Alternaria burnsii.</title>
        <authorList>
            <person name="Feng Z."/>
        </authorList>
    </citation>
    <scope>NUCLEOTIDE SEQUENCE</scope>
    <source>
        <strain evidence="3">CBS107.38</strain>
    </source>
</reference>
<evidence type="ECO:0000313" key="3">
    <source>
        <dbReference type="EMBL" id="KAF7672875.1"/>
    </source>
</evidence>
<dbReference type="Gene3D" id="3.10.450.30">
    <property type="entry name" value="Microbial ribonucleases"/>
    <property type="match status" value="1"/>
</dbReference>
<evidence type="ECO:0000256" key="2">
    <source>
        <dbReference type="ARBA" id="ARBA00022801"/>
    </source>
</evidence>
<dbReference type="EMBL" id="JAAABM010000014">
    <property type="protein sequence ID" value="KAF7672875.1"/>
    <property type="molecule type" value="Genomic_DNA"/>
</dbReference>
<comment type="caution">
    <text evidence="3">The sequence shown here is derived from an EMBL/GenBank/DDBJ whole genome shotgun (WGS) entry which is preliminary data.</text>
</comment>
<protein>
    <submittedName>
        <fullName evidence="3">Uncharacterized protein</fullName>
    </submittedName>
</protein>
<dbReference type="GeneID" id="62207051"/>
<dbReference type="InterPro" id="IPR016191">
    <property type="entry name" value="Ribonuclease/ribotoxin"/>
</dbReference>
<evidence type="ECO:0000313" key="4">
    <source>
        <dbReference type="Proteomes" id="UP000596902"/>
    </source>
</evidence>
<dbReference type="AlphaFoldDB" id="A0A8H7B1H0"/>
<evidence type="ECO:0000256" key="1">
    <source>
        <dbReference type="ARBA" id="ARBA00022722"/>
    </source>
</evidence>
<keyword evidence="4" id="KW-1185">Reference proteome</keyword>
<sequence length="134" mass="14024">TLLAVSLLAGSAFATPTPSHVLEKRAVRCDGVRQGPGGYPHFFNNGERLNFGSYTGDLYEYPLLDCRTIGNIRTAVAGCFSLVLLANGLSSGAPGADRCMAAYDQTTGNCDLVGAMTHNGVPPNSQPNAFVLCV</sequence>
<organism evidence="3 4">
    <name type="scientific">Alternaria burnsii</name>
    <dbReference type="NCBI Taxonomy" id="1187904"/>
    <lineage>
        <taxon>Eukaryota</taxon>
        <taxon>Fungi</taxon>
        <taxon>Dikarya</taxon>
        <taxon>Ascomycota</taxon>
        <taxon>Pezizomycotina</taxon>
        <taxon>Dothideomycetes</taxon>
        <taxon>Pleosporomycetidae</taxon>
        <taxon>Pleosporales</taxon>
        <taxon>Pleosporineae</taxon>
        <taxon>Pleosporaceae</taxon>
        <taxon>Alternaria</taxon>
        <taxon>Alternaria sect. Alternaria</taxon>
    </lineage>
</organism>
<gene>
    <name evidence="3" type="ORF">GT037_008826</name>
</gene>